<evidence type="ECO:0000256" key="1">
    <source>
        <dbReference type="ARBA" id="ARBA00001933"/>
    </source>
</evidence>
<evidence type="ECO:0000256" key="2">
    <source>
        <dbReference type="ARBA" id="ARBA00022793"/>
    </source>
</evidence>
<keyword evidence="3" id="KW-0663">Pyridoxal phosphate</keyword>
<evidence type="ECO:0000256" key="4">
    <source>
        <dbReference type="ARBA" id="ARBA00023239"/>
    </source>
</evidence>
<feature type="domain" description="Orn/DAP/Arg decarboxylase 2 N-terminal" evidence="5">
    <location>
        <begin position="1"/>
        <end position="146"/>
    </location>
</feature>
<dbReference type="SUPFAM" id="SSF50621">
    <property type="entry name" value="Alanine racemase C-terminal domain-like"/>
    <property type="match status" value="1"/>
</dbReference>
<name>A0A645FV60_9ZZZZ</name>
<dbReference type="NCBIfam" id="TIGR01048">
    <property type="entry name" value="lysA"/>
    <property type="match status" value="1"/>
</dbReference>
<keyword evidence="4 6" id="KW-0456">Lyase</keyword>
<dbReference type="PANTHER" id="PTHR43727:SF2">
    <property type="entry name" value="GROUP IV DECARBOXYLASE"/>
    <property type="match status" value="1"/>
</dbReference>
<evidence type="ECO:0000256" key="3">
    <source>
        <dbReference type="ARBA" id="ARBA00022898"/>
    </source>
</evidence>
<dbReference type="SUPFAM" id="SSF51419">
    <property type="entry name" value="PLP-binding barrel"/>
    <property type="match status" value="1"/>
</dbReference>
<sequence length="282" mass="31299">MLLRVNPGIEAHTHEYIQTSTNDSKFGISIFQEEICEIINEFQSSDNVTLKGFHCHIGSQIFEETSFYGAVSVMLQFLGKVANECDFITEELNLGGGFGVYYSQDDTPVDIANCLHNMIETIKKNASKLNIKLPKIMIEPGRAIVANAGTTIYSIGGTKKTYGGKNFIFVDGGMTDNPRTALYDAKYEAIIANKVNYENKETYTVAGKCCESGDVIIKNIELPIAEPEDILAVFSTGAYNYSMSSNYNRIPRPAVVFAKDGEAKLAVKRENYEDILRNDVEF</sequence>
<dbReference type="PRINTS" id="PR01181">
    <property type="entry name" value="DAPDCRBXLASE"/>
</dbReference>
<gene>
    <name evidence="6" type="primary">lysA_48</name>
    <name evidence="6" type="ORF">SDC9_163250</name>
</gene>
<dbReference type="InterPro" id="IPR002986">
    <property type="entry name" value="DAP_deCOOHase_LysA"/>
</dbReference>
<dbReference type="CDD" id="cd06828">
    <property type="entry name" value="PLPDE_III_DapDC"/>
    <property type="match status" value="1"/>
</dbReference>
<organism evidence="6">
    <name type="scientific">bioreactor metagenome</name>
    <dbReference type="NCBI Taxonomy" id="1076179"/>
    <lineage>
        <taxon>unclassified sequences</taxon>
        <taxon>metagenomes</taxon>
        <taxon>ecological metagenomes</taxon>
    </lineage>
</organism>
<dbReference type="InterPro" id="IPR022644">
    <property type="entry name" value="De-COase2_N"/>
</dbReference>
<dbReference type="PRINTS" id="PR01179">
    <property type="entry name" value="ODADCRBXLASE"/>
</dbReference>
<dbReference type="EMBL" id="VSSQ01062794">
    <property type="protein sequence ID" value="MPN15914.1"/>
    <property type="molecule type" value="Genomic_DNA"/>
</dbReference>
<dbReference type="InterPro" id="IPR000183">
    <property type="entry name" value="Orn/DAP/Arg_de-COase"/>
</dbReference>
<dbReference type="EC" id="4.1.1.20" evidence="6"/>
<accession>A0A645FV60</accession>
<evidence type="ECO:0000313" key="6">
    <source>
        <dbReference type="EMBL" id="MPN15914.1"/>
    </source>
</evidence>
<dbReference type="Pfam" id="PF02784">
    <property type="entry name" value="Orn_Arg_deC_N"/>
    <property type="match status" value="1"/>
</dbReference>
<dbReference type="InterPro" id="IPR009006">
    <property type="entry name" value="Ala_racemase/Decarboxylase_C"/>
</dbReference>
<dbReference type="Gene3D" id="2.40.37.10">
    <property type="entry name" value="Lyase, Ornithine Decarboxylase, Chain A, domain 1"/>
    <property type="match status" value="1"/>
</dbReference>
<reference evidence="6" key="1">
    <citation type="submission" date="2019-08" db="EMBL/GenBank/DDBJ databases">
        <authorList>
            <person name="Kucharzyk K."/>
            <person name="Murdoch R.W."/>
            <person name="Higgins S."/>
            <person name="Loffler F."/>
        </authorList>
    </citation>
    <scope>NUCLEOTIDE SEQUENCE</scope>
</reference>
<dbReference type="GO" id="GO:0008836">
    <property type="term" value="F:diaminopimelate decarboxylase activity"/>
    <property type="evidence" value="ECO:0007669"/>
    <property type="project" value="UniProtKB-EC"/>
</dbReference>
<evidence type="ECO:0000259" key="5">
    <source>
        <dbReference type="Pfam" id="PF02784"/>
    </source>
</evidence>
<dbReference type="GO" id="GO:0009089">
    <property type="term" value="P:lysine biosynthetic process via diaminopimelate"/>
    <property type="evidence" value="ECO:0007669"/>
    <property type="project" value="InterPro"/>
</dbReference>
<dbReference type="InterPro" id="IPR029066">
    <property type="entry name" value="PLP-binding_barrel"/>
</dbReference>
<comment type="cofactor">
    <cofactor evidence="1">
        <name>pyridoxal 5'-phosphate</name>
        <dbReference type="ChEBI" id="CHEBI:597326"/>
    </cofactor>
</comment>
<comment type="caution">
    <text evidence="6">The sequence shown here is derived from an EMBL/GenBank/DDBJ whole genome shotgun (WGS) entry which is preliminary data.</text>
</comment>
<dbReference type="Gene3D" id="3.20.20.10">
    <property type="entry name" value="Alanine racemase"/>
    <property type="match status" value="1"/>
</dbReference>
<proteinExistence type="predicted"/>
<dbReference type="AlphaFoldDB" id="A0A645FV60"/>
<dbReference type="PANTHER" id="PTHR43727">
    <property type="entry name" value="DIAMINOPIMELATE DECARBOXYLASE"/>
    <property type="match status" value="1"/>
</dbReference>
<keyword evidence="2" id="KW-0210">Decarboxylase</keyword>
<protein>
    <submittedName>
        <fullName evidence="6">Diaminopimelate decarboxylase</fullName>
        <ecNumber evidence="6">4.1.1.20</ecNumber>
    </submittedName>
</protein>